<comment type="caution">
    <text evidence="3">The sequence shown here is derived from an EMBL/GenBank/DDBJ whole genome shotgun (WGS) entry which is preliminary data.</text>
</comment>
<evidence type="ECO:0000256" key="2">
    <source>
        <dbReference type="SAM" id="Phobius"/>
    </source>
</evidence>
<reference evidence="3 4" key="1">
    <citation type="submission" date="2017-12" db="EMBL/GenBank/DDBJ databases">
        <title>Phylogenetic diversity of female urinary microbiome.</title>
        <authorList>
            <person name="Thomas-White K."/>
            <person name="Wolfe A.J."/>
        </authorList>
    </citation>
    <scope>NUCLEOTIDE SEQUENCE [LARGE SCALE GENOMIC DNA]</scope>
    <source>
        <strain evidence="3 4">UMB1298</strain>
    </source>
</reference>
<keyword evidence="2" id="KW-0472">Membrane</keyword>
<accession>A0A2I1P8A1</accession>
<sequence>MANASAVVPALLVFVLLAAVVVLLVWLIARSTRRSAQFHGVDQPGTSPAPGADEPGPTDRAARRDA</sequence>
<keyword evidence="2" id="KW-0812">Transmembrane</keyword>
<dbReference type="RefSeq" id="WP_070704282.1">
    <property type="nucleotide sequence ID" value="NZ_JBHLVH010000001.1"/>
</dbReference>
<evidence type="ECO:0000256" key="1">
    <source>
        <dbReference type="SAM" id="MobiDB-lite"/>
    </source>
</evidence>
<feature type="transmembrane region" description="Helical" evidence="2">
    <location>
        <begin position="6"/>
        <end position="29"/>
    </location>
</feature>
<dbReference type="EMBL" id="PKIZ01000026">
    <property type="protein sequence ID" value="PKZ40859.1"/>
    <property type="molecule type" value="Genomic_DNA"/>
</dbReference>
<gene>
    <name evidence="3" type="ORF">CYJ76_10830</name>
</gene>
<evidence type="ECO:0000313" key="3">
    <source>
        <dbReference type="EMBL" id="PKZ40859.1"/>
    </source>
</evidence>
<proteinExistence type="predicted"/>
<name>A0A2I1P8A1_9MICO</name>
<organism evidence="3 4">
    <name type="scientific">Kytococcus schroeteri</name>
    <dbReference type="NCBI Taxonomy" id="138300"/>
    <lineage>
        <taxon>Bacteria</taxon>
        <taxon>Bacillati</taxon>
        <taxon>Actinomycetota</taxon>
        <taxon>Actinomycetes</taxon>
        <taxon>Micrococcales</taxon>
        <taxon>Kytococcaceae</taxon>
        <taxon>Kytococcus</taxon>
    </lineage>
</organism>
<feature type="region of interest" description="Disordered" evidence="1">
    <location>
        <begin position="35"/>
        <end position="66"/>
    </location>
</feature>
<keyword evidence="2" id="KW-1133">Transmembrane helix</keyword>
<keyword evidence="4" id="KW-1185">Reference proteome</keyword>
<dbReference type="AlphaFoldDB" id="A0A2I1P8A1"/>
<dbReference type="Proteomes" id="UP000234206">
    <property type="component" value="Unassembled WGS sequence"/>
</dbReference>
<protein>
    <submittedName>
        <fullName evidence="3">Uncharacterized protein</fullName>
    </submittedName>
</protein>
<evidence type="ECO:0000313" key="4">
    <source>
        <dbReference type="Proteomes" id="UP000234206"/>
    </source>
</evidence>